<dbReference type="EMBL" id="CAADIC010000019">
    <property type="protein sequence ID" value="VFR35335.1"/>
    <property type="molecule type" value="Genomic_DNA"/>
</dbReference>
<dbReference type="EMBL" id="CAADIL010000016">
    <property type="protein sequence ID" value="VFR72804.1"/>
    <property type="molecule type" value="Genomic_DNA"/>
</dbReference>
<gene>
    <name evidence="1" type="ORF">ANDA3_3905</name>
    <name evidence="3" type="ORF">DAR2_3756</name>
    <name evidence="2" type="ORF">DAR3_4020</name>
</gene>
<dbReference type="Gene3D" id="2.160.20.10">
    <property type="entry name" value="Single-stranded right-handed beta-helix, Pectin lyase-like"/>
    <property type="match status" value="2"/>
</dbReference>
<name>A0A484TCP8_9ZZZZ</name>
<dbReference type="AlphaFoldDB" id="A0A484TCP8"/>
<reference evidence="3" key="1">
    <citation type="submission" date="2019-03" db="EMBL/GenBank/DDBJ databases">
        <authorList>
            <person name="Danneels B."/>
        </authorList>
    </citation>
    <scope>NUCLEOTIDE SEQUENCE</scope>
</reference>
<accession>A0A484TCP8</accession>
<proteinExistence type="predicted"/>
<dbReference type="InterPro" id="IPR012334">
    <property type="entry name" value="Pectin_lyas_fold"/>
</dbReference>
<evidence type="ECO:0008006" key="4">
    <source>
        <dbReference type="Google" id="ProtNLM"/>
    </source>
</evidence>
<evidence type="ECO:0000313" key="2">
    <source>
        <dbReference type="EMBL" id="VFR69518.1"/>
    </source>
</evidence>
<sequence length="634" mass="67784">MRLFQIGAAAQAENGPAQDEINAAIDAIAARPGGGVLSISDGMYVLTAPIQMRSNVHVHASPGAVFDSTAIPFGRSAVHFEGTAGLEIRIASPIDPVTRIISTVSPHGLAVGDVVLLKGQRDALSDDAAEDWRLGSAPAEGTSSGACYFGEFLVVGNVPGPNQFVPDSAPIFPDYRHDAAEETSATARASSTIQRLHAVENARWVGGIFPRTADNASAFAFLMDYAVRCQVLDARVDKAGNRGGGARVFRSLRCSLDGLSVVFTPALGTGGNVTQYTAVKVVSSQAISITRPDFYGGGEQIDFTYSRDQIPTIDGSLRGGTLMSPEYRHVVAHPGAFRISVDGVMCLYSRGSGISLRSRRSRVSGCTITGPGTDIQAVGAQFGLRNSSGYAVDNIFVNNIVENFPYGYLEAYFGEGDFHRVGLMLVNNLFSNVGYGVYIQNRPGYKSSVARGSLISGNVFKSVARRFLWAGPYTLGLVVKDNSFFGPTASNSESEVFFSNNCPLNCIEGNSFYELSEKGTYNIVISSIGDTELFPADSHYYKSTVFRLNRYVGAHVPVVGVHVTVRHPGLYEDAGMQHGASAVRGRATPPALQEGHALTWYDETTKALNVTFPSGRTRRLADDSADMADRMEGS</sequence>
<dbReference type="SUPFAM" id="SSF51126">
    <property type="entry name" value="Pectin lyase-like"/>
    <property type="match status" value="1"/>
</dbReference>
<evidence type="ECO:0000313" key="3">
    <source>
        <dbReference type="EMBL" id="VFR72804.1"/>
    </source>
</evidence>
<dbReference type="InterPro" id="IPR011050">
    <property type="entry name" value="Pectin_lyase_fold/virulence"/>
</dbReference>
<protein>
    <recommendedName>
        <fullName evidence="4">Right handed beta helix domain-containing protein</fullName>
    </recommendedName>
</protein>
<dbReference type="EMBL" id="CAADIJ010000011">
    <property type="protein sequence ID" value="VFR69518.1"/>
    <property type="molecule type" value="Genomic_DNA"/>
</dbReference>
<organism evidence="3">
    <name type="scientific">plant metagenome</name>
    <dbReference type="NCBI Taxonomy" id="1297885"/>
    <lineage>
        <taxon>unclassified sequences</taxon>
        <taxon>metagenomes</taxon>
        <taxon>organismal metagenomes</taxon>
    </lineage>
</organism>
<evidence type="ECO:0000313" key="1">
    <source>
        <dbReference type="EMBL" id="VFR35335.1"/>
    </source>
</evidence>